<dbReference type="EMBL" id="DTDJ01000051">
    <property type="protein sequence ID" value="HGL18361.1"/>
    <property type="molecule type" value="Genomic_DNA"/>
</dbReference>
<dbReference type="InterPro" id="IPR045175">
    <property type="entry name" value="M28_fam"/>
</dbReference>
<comment type="caution">
    <text evidence="2">The sequence shown here is derived from an EMBL/GenBank/DDBJ whole genome shotgun (WGS) entry which is preliminary data.</text>
</comment>
<evidence type="ECO:0000313" key="2">
    <source>
        <dbReference type="EMBL" id="HGL18361.1"/>
    </source>
</evidence>
<feature type="domain" description="Peptidase M28" evidence="1">
    <location>
        <begin position="187"/>
        <end position="369"/>
    </location>
</feature>
<dbReference type="Gene3D" id="3.50.30.30">
    <property type="match status" value="1"/>
</dbReference>
<dbReference type="AlphaFoldDB" id="A0A7V3ZZM9"/>
<dbReference type="PANTHER" id="PTHR12147:SF26">
    <property type="entry name" value="PEPTIDASE M28 DOMAIN-CONTAINING PROTEIN"/>
    <property type="match status" value="1"/>
</dbReference>
<gene>
    <name evidence="2" type="ORF">ENU66_08545</name>
</gene>
<proteinExistence type="predicted"/>
<dbReference type="GO" id="GO:0006508">
    <property type="term" value="P:proteolysis"/>
    <property type="evidence" value="ECO:0007669"/>
    <property type="project" value="InterPro"/>
</dbReference>
<dbReference type="Gene3D" id="3.40.630.10">
    <property type="entry name" value="Zn peptidases"/>
    <property type="match status" value="1"/>
</dbReference>
<protein>
    <submittedName>
        <fullName evidence="2">M20/M25/M40 family metallo-hydrolase</fullName>
    </submittedName>
</protein>
<dbReference type="PANTHER" id="PTHR12147">
    <property type="entry name" value="METALLOPEPTIDASE M28 FAMILY MEMBER"/>
    <property type="match status" value="1"/>
</dbReference>
<dbReference type="InterPro" id="IPR007484">
    <property type="entry name" value="Peptidase_M28"/>
</dbReference>
<dbReference type="Pfam" id="PF04389">
    <property type="entry name" value="Peptidase_M28"/>
    <property type="match status" value="1"/>
</dbReference>
<accession>A0A7V3ZZM9</accession>
<name>A0A7V3ZZM9_UNCW3</name>
<keyword evidence="2" id="KW-0378">Hydrolase</keyword>
<dbReference type="SUPFAM" id="SSF53187">
    <property type="entry name" value="Zn-dependent exopeptidases"/>
    <property type="match status" value="1"/>
</dbReference>
<organism evidence="2">
    <name type="scientific">candidate division WOR-3 bacterium</name>
    <dbReference type="NCBI Taxonomy" id="2052148"/>
    <lineage>
        <taxon>Bacteria</taxon>
        <taxon>Bacteria division WOR-3</taxon>
    </lineage>
</organism>
<dbReference type="GO" id="GO:0008235">
    <property type="term" value="F:metalloexopeptidase activity"/>
    <property type="evidence" value="ECO:0007669"/>
    <property type="project" value="InterPro"/>
</dbReference>
<sequence>MRSLTNYAYKILRKISFPRLAGSAEEERAREIIVDELSRLGLPVSQHSFSLWTFKPGDGRVILKGKLYKAIPYGNTRPFEEEGEITYVEDVDYLSQDVKGKIVVTYGRVRGEGYEKLFEKGVKGLISISPPERGFSFSSVSQRFVEEGKVIPALVVEYDVGLKLKEAEGERVKIIGSTEYYKGMAVNIITEIKGSEKPDEIILLCGHYDSVAISPGATDNGGGSAILLALAKYFSKRRPKRTLKFVWFSGEELGLLGSQAYVEEIKDELKKIKMVINLDVAGDPIGENGAMCISDKDTVNFVSILSKEKGIPFKVKLDIYSSDSMPFALYGVPSINLARFGGKGSFYIHSHDDRFSYTGLSGLSPVLEMALSIIERLDSSVIFPLERKISTELKEKIEDYFKKMQGKKVEVKWEK</sequence>
<reference evidence="2" key="1">
    <citation type="journal article" date="2020" name="mSystems">
        <title>Genome- and Community-Level Interaction Insights into Carbon Utilization and Element Cycling Functions of Hydrothermarchaeota in Hydrothermal Sediment.</title>
        <authorList>
            <person name="Zhou Z."/>
            <person name="Liu Y."/>
            <person name="Xu W."/>
            <person name="Pan J."/>
            <person name="Luo Z.H."/>
            <person name="Li M."/>
        </authorList>
    </citation>
    <scope>NUCLEOTIDE SEQUENCE [LARGE SCALE GENOMIC DNA]</scope>
    <source>
        <strain evidence="2">SpSt-69</strain>
    </source>
</reference>
<evidence type="ECO:0000259" key="1">
    <source>
        <dbReference type="Pfam" id="PF04389"/>
    </source>
</evidence>